<feature type="region of interest" description="Disordered" evidence="1">
    <location>
        <begin position="1"/>
        <end position="33"/>
    </location>
</feature>
<feature type="transmembrane region" description="Helical" evidence="2">
    <location>
        <begin position="59"/>
        <end position="81"/>
    </location>
</feature>
<organism evidence="3 4">
    <name type="scientific">Streptoalloteichus tenebrarius (strain ATCC 17920 / DSM 40477 / JCM 4838 / CBS 697.72 / NBRC 16177 / NCIMB 11028 / NRRL B-12390 / A12253. 1 / ISP 5477)</name>
    <name type="common">Streptomyces tenebrarius</name>
    <dbReference type="NCBI Taxonomy" id="1933"/>
    <lineage>
        <taxon>Bacteria</taxon>
        <taxon>Bacillati</taxon>
        <taxon>Actinomycetota</taxon>
        <taxon>Actinomycetes</taxon>
        <taxon>Pseudonocardiales</taxon>
        <taxon>Pseudonocardiaceae</taxon>
        <taxon>Streptoalloteichus</taxon>
    </lineage>
</organism>
<dbReference type="EMBL" id="JAMTCP010000074">
    <property type="protein sequence ID" value="MCP2262521.1"/>
    <property type="molecule type" value="Genomic_DNA"/>
</dbReference>
<feature type="transmembrane region" description="Helical" evidence="2">
    <location>
        <begin position="136"/>
        <end position="160"/>
    </location>
</feature>
<comment type="caution">
    <text evidence="3">The sequence shown here is derived from an EMBL/GenBank/DDBJ whole genome shotgun (WGS) entry which is preliminary data.</text>
</comment>
<name>A0ABT1I411_STRSD</name>
<feature type="transmembrane region" description="Helical" evidence="2">
    <location>
        <begin position="93"/>
        <end position="115"/>
    </location>
</feature>
<keyword evidence="2" id="KW-0812">Transmembrane</keyword>
<keyword evidence="4" id="KW-1185">Reference proteome</keyword>
<accession>A0ABT1I411</accession>
<reference evidence="3 4" key="1">
    <citation type="submission" date="2022-06" db="EMBL/GenBank/DDBJ databases">
        <title>Genomic Encyclopedia of Archaeal and Bacterial Type Strains, Phase II (KMG-II): from individual species to whole genera.</title>
        <authorList>
            <person name="Goeker M."/>
        </authorList>
    </citation>
    <scope>NUCLEOTIDE SEQUENCE [LARGE SCALE GENOMIC DNA]</scope>
    <source>
        <strain evidence="3 4">DSM 40477</strain>
    </source>
</reference>
<evidence type="ECO:0000256" key="2">
    <source>
        <dbReference type="SAM" id="Phobius"/>
    </source>
</evidence>
<evidence type="ECO:0000256" key="1">
    <source>
        <dbReference type="SAM" id="MobiDB-lite"/>
    </source>
</evidence>
<evidence type="ECO:0000313" key="4">
    <source>
        <dbReference type="Proteomes" id="UP001205311"/>
    </source>
</evidence>
<keyword evidence="2" id="KW-1133">Transmembrane helix</keyword>
<sequence length="206" mass="20898">MWWKTPGGTRASGTLASSATTPTRSTAPNGGPEVIVPASVTPPSVSISARHARQIRARCALLASVALVASLALAGAFVLVGRALPASSVLVPALVQMLGLAAAFALLVMAAGAAAARSCVVGERLDANGARRARRLLVRTWGHTLFFGLGADILLALAVLDARTASSDVAGAFFGYLALVTLPAVLGGVMCRQVVRALRLPPEAPG</sequence>
<evidence type="ECO:0000313" key="3">
    <source>
        <dbReference type="EMBL" id="MCP2262521.1"/>
    </source>
</evidence>
<dbReference type="Proteomes" id="UP001205311">
    <property type="component" value="Unassembled WGS sequence"/>
</dbReference>
<feature type="compositionally biased region" description="Low complexity" evidence="1">
    <location>
        <begin position="14"/>
        <end position="27"/>
    </location>
</feature>
<protein>
    <recommendedName>
        <fullName evidence="5">DUF2975 domain-containing protein</fullName>
    </recommendedName>
</protein>
<feature type="transmembrane region" description="Helical" evidence="2">
    <location>
        <begin position="172"/>
        <end position="191"/>
    </location>
</feature>
<gene>
    <name evidence="3" type="ORF">LX15_006261</name>
</gene>
<evidence type="ECO:0008006" key="5">
    <source>
        <dbReference type="Google" id="ProtNLM"/>
    </source>
</evidence>
<proteinExistence type="predicted"/>
<keyword evidence="2" id="KW-0472">Membrane</keyword>